<gene>
    <name evidence="1" type="ORF">PCOR1329_LOCUS26380</name>
</gene>
<sequence>MVRLLPAVAMSLASATFQQWAKAWFTHRLLQERGIQFCSGAMARPWHAATTVLGSATFLRWTEVWFTCRLPQDGAIAFWSEAMASPWLVVTMSSVSATFLRIDRISPVSD</sequence>
<name>A0ABN9S488_9DINO</name>
<evidence type="ECO:0000313" key="2">
    <source>
        <dbReference type="Proteomes" id="UP001189429"/>
    </source>
</evidence>
<protein>
    <recommendedName>
        <fullName evidence="3">Secreted protein</fullName>
    </recommendedName>
</protein>
<comment type="caution">
    <text evidence="1">The sequence shown here is derived from an EMBL/GenBank/DDBJ whole genome shotgun (WGS) entry which is preliminary data.</text>
</comment>
<reference evidence="1" key="1">
    <citation type="submission" date="2023-10" db="EMBL/GenBank/DDBJ databases">
        <authorList>
            <person name="Chen Y."/>
            <person name="Shah S."/>
            <person name="Dougan E. K."/>
            <person name="Thang M."/>
            <person name="Chan C."/>
        </authorList>
    </citation>
    <scope>NUCLEOTIDE SEQUENCE [LARGE SCALE GENOMIC DNA]</scope>
</reference>
<dbReference type="Proteomes" id="UP001189429">
    <property type="component" value="Unassembled WGS sequence"/>
</dbReference>
<organism evidence="1 2">
    <name type="scientific">Prorocentrum cordatum</name>
    <dbReference type="NCBI Taxonomy" id="2364126"/>
    <lineage>
        <taxon>Eukaryota</taxon>
        <taxon>Sar</taxon>
        <taxon>Alveolata</taxon>
        <taxon>Dinophyceae</taxon>
        <taxon>Prorocentrales</taxon>
        <taxon>Prorocentraceae</taxon>
        <taxon>Prorocentrum</taxon>
    </lineage>
</organism>
<proteinExistence type="predicted"/>
<keyword evidence="2" id="KW-1185">Reference proteome</keyword>
<evidence type="ECO:0000313" key="1">
    <source>
        <dbReference type="EMBL" id="CAK0826590.1"/>
    </source>
</evidence>
<evidence type="ECO:0008006" key="3">
    <source>
        <dbReference type="Google" id="ProtNLM"/>
    </source>
</evidence>
<dbReference type="EMBL" id="CAUYUJ010009369">
    <property type="protein sequence ID" value="CAK0826590.1"/>
    <property type="molecule type" value="Genomic_DNA"/>
</dbReference>
<accession>A0ABN9S488</accession>